<dbReference type="EMBL" id="JAULSU010000003">
    <property type="protein sequence ID" value="KAK0623327.1"/>
    <property type="molecule type" value="Genomic_DNA"/>
</dbReference>
<keyword evidence="2" id="KW-1185">Reference proteome</keyword>
<accession>A0AA39WXB0</accession>
<reference evidence="1" key="1">
    <citation type="submission" date="2023-06" db="EMBL/GenBank/DDBJ databases">
        <title>Genome-scale phylogeny and comparative genomics of the fungal order Sordariales.</title>
        <authorList>
            <consortium name="Lawrence Berkeley National Laboratory"/>
            <person name="Hensen N."/>
            <person name="Bonometti L."/>
            <person name="Westerberg I."/>
            <person name="Brannstrom I.O."/>
            <person name="Guillou S."/>
            <person name="Cros-Aarteil S."/>
            <person name="Calhoun S."/>
            <person name="Haridas S."/>
            <person name="Kuo A."/>
            <person name="Mondo S."/>
            <person name="Pangilinan J."/>
            <person name="Riley R."/>
            <person name="Labutti K."/>
            <person name="Andreopoulos B."/>
            <person name="Lipzen A."/>
            <person name="Chen C."/>
            <person name="Yanf M."/>
            <person name="Daum C."/>
            <person name="Ng V."/>
            <person name="Clum A."/>
            <person name="Steindorff A."/>
            <person name="Ohm R."/>
            <person name="Martin F."/>
            <person name="Silar P."/>
            <person name="Natvig D."/>
            <person name="Lalanne C."/>
            <person name="Gautier V."/>
            <person name="Ament-Velasquez S.L."/>
            <person name="Kruys A."/>
            <person name="Hutchinson M.I."/>
            <person name="Powell A.J."/>
            <person name="Barry K."/>
            <person name="Miller A.N."/>
            <person name="Grigoriev I.V."/>
            <person name="Debuchy R."/>
            <person name="Gladieux P."/>
            <person name="Thoren M.H."/>
            <person name="Johannesson H."/>
        </authorList>
    </citation>
    <scope>NUCLEOTIDE SEQUENCE</scope>
    <source>
        <strain evidence="1">CBS 606.72</strain>
    </source>
</reference>
<evidence type="ECO:0000313" key="2">
    <source>
        <dbReference type="Proteomes" id="UP001175000"/>
    </source>
</evidence>
<organism evidence="1 2">
    <name type="scientific">Immersiella caudata</name>
    <dbReference type="NCBI Taxonomy" id="314043"/>
    <lineage>
        <taxon>Eukaryota</taxon>
        <taxon>Fungi</taxon>
        <taxon>Dikarya</taxon>
        <taxon>Ascomycota</taxon>
        <taxon>Pezizomycotina</taxon>
        <taxon>Sordariomycetes</taxon>
        <taxon>Sordariomycetidae</taxon>
        <taxon>Sordariales</taxon>
        <taxon>Lasiosphaeriaceae</taxon>
        <taxon>Immersiella</taxon>
    </lineage>
</organism>
<evidence type="ECO:0000313" key="1">
    <source>
        <dbReference type="EMBL" id="KAK0623327.1"/>
    </source>
</evidence>
<protein>
    <submittedName>
        <fullName evidence="1">Uncharacterized protein</fullName>
    </submittedName>
</protein>
<proteinExistence type="predicted"/>
<dbReference type="Proteomes" id="UP001175000">
    <property type="component" value="Unassembled WGS sequence"/>
</dbReference>
<dbReference type="AlphaFoldDB" id="A0AA39WXB0"/>
<name>A0AA39WXB0_9PEZI</name>
<gene>
    <name evidence="1" type="ORF">B0T14DRAFT_173065</name>
</gene>
<comment type="caution">
    <text evidence="1">The sequence shown here is derived from an EMBL/GenBank/DDBJ whole genome shotgun (WGS) entry which is preliminary data.</text>
</comment>
<sequence>MAVPTAQLKFVLIQQLFPPLWDVELLVYPRPPHNVITCPSHMPIKKSAWFLASKGPTPPYAHKSNASADANIIIKRQGQLRVGYHPHQLPDPDFFASDLAAGLGQLPPAGAAGSSPQFSFATTALLEVSLLSSPLLPPSKEFDRIDPIVKSRLRPLGLFFTVISSGCFVDCTDDCTDDVLGAVFLEDFALEGRSGEFLRSLVGASLKFQDPGIELTLLLCSSSVAGFPLPLSFFF</sequence>